<dbReference type="PROSITE" id="PS50096">
    <property type="entry name" value="IQ"/>
    <property type="match status" value="1"/>
</dbReference>
<name>A0AAV2YL28_9STRA</name>
<dbReference type="EMBL" id="DAKRPA010000274">
    <property type="protein sequence ID" value="DAZ94032.1"/>
    <property type="molecule type" value="Genomic_DNA"/>
</dbReference>
<evidence type="ECO:0000313" key="2">
    <source>
        <dbReference type="Proteomes" id="UP001146120"/>
    </source>
</evidence>
<dbReference type="Proteomes" id="UP001146120">
    <property type="component" value="Unassembled WGS sequence"/>
</dbReference>
<comment type="caution">
    <text evidence="1">The sequence shown here is derived from an EMBL/GenBank/DDBJ whole genome shotgun (WGS) entry which is preliminary data.</text>
</comment>
<gene>
    <name evidence="1" type="ORF">N0F65_001463</name>
</gene>
<dbReference type="AlphaFoldDB" id="A0AAV2YL28"/>
<organism evidence="1 2">
    <name type="scientific">Lagenidium giganteum</name>
    <dbReference type="NCBI Taxonomy" id="4803"/>
    <lineage>
        <taxon>Eukaryota</taxon>
        <taxon>Sar</taxon>
        <taxon>Stramenopiles</taxon>
        <taxon>Oomycota</taxon>
        <taxon>Peronosporomycetes</taxon>
        <taxon>Pythiales</taxon>
        <taxon>Pythiaceae</taxon>
    </lineage>
</organism>
<accession>A0AAV2YL28</accession>
<reference evidence="1" key="1">
    <citation type="submission" date="2022-11" db="EMBL/GenBank/DDBJ databases">
        <authorList>
            <person name="Morgan W.R."/>
            <person name="Tartar A."/>
        </authorList>
    </citation>
    <scope>NUCLEOTIDE SEQUENCE</scope>
    <source>
        <strain evidence="1">ARSEF 373</strain>
    </source>
</reference>
<reference evidence="1" key="2">
    <citation type="journal article" date="2023" name="Microbiol Resour">
        <title>Decontamination and Annotation of the Draft Genome Sequence of the Oomycete Lagenidium giganteum ARSEF 373.</title>
        <authorList>
            <person name="Morgan W.R."/>
            <person name="Tartar A."/>
        </authorList>
    </citation>
    <scope>NUCLEOTIDE SEQUENCE</scope>
    <source>
        <strain evidence="1">ARSEF 373</strain>
    </source>
</reference>
<evidence type="ECO:0000313" key="1">
    <source>
        <dbReference type="EMBL" id="DAZ94032.1"/>
    </source>
</evidence>
<keyword evidence="2" id="KW-1185">Reference proteome</keyword>
<sequence length="217" mass="24570">MRSRRLESLMALSRLEHSATVTIQTAFRYWKQRQRKERRRQAELTKLATAVFDVLVAEEIAHRLVPTAILNAFREAQHPSEASAEATPEQDDLAIARILTATLYEEFMREAVDECIRVVFQSTLDSLVRDYLIHNADLTRTTVPTNDAVALDILDEWTKDLVGLLILDALSEVVAEYMLTKQAATMFSRLLAQQLRAVAIEAINELGHCETTETGDK</sequence>
<proteinExistence type="predicted"/>
<protein>
    <submittedName>
        <fullName evidence="1">Uncharacterized protein</fullName>
    </submittedName>
</protein>